<dbReference type="Pfam" id="PF18765">
    <property type="entry name" value="Polbeta"/>
    <property type="match status" value="1"/>
</dbReference>
<dbReference type="CDD" id="cd05403">
    <property type="entry name" value="NT_KNTase_like"/>
    <property type="match status" value="1"/>
</dbReference>
<evidence type="ECO:0000259" key="1">
    <source>
        <dbReference type="Pfam" id="PF18765"/>
    </source>
</evidence>
<dbReference type="InterPro" id="IPR043519">
    <property type="entry name" value="NT_sf"/>
</dbReference>
<proteinExistence type="predicted"/>
<reference evidence="2" key="1">
    <citation type="submission" date="2019-08" db="EMBL/GenBank/DDBJ databases">
        <authorList>
            <person name="Kucharzyk K."/>
            <person name="Murdoch R.W."/>
            <person name="Higgins S."/>
            <person name="Loffler F."/>
        </authorList>
    </citation>
    <scope>NUCLEOTIDE SEQUENCE</scope>
</reference>
<organism evidence="2">
    <name type="scientific">bioreactor metagenome</name>
    <dbReference type="NCBI Taxonomy" id="1076179"/>
    <lineage>
        <taxon>unclassified sequences</taxon>
        <taxon>metagenomes</taxon>
        <taxon>ecological metagenomes</taxon>
    </lineage>
</organism>
<name>A0A645H2X3_9ZZZZ</name>
<feature type="domain" description="Polymerase beta nucleotidyltransferase" evidence="1">
    <location>
        <begin position="2"/>
        <end position="82"/>
    </location>
</feature>
<dbReference type="SUPFAM" id="SSF81301">
    <property type="entry name" value="Nucleotidyltransferase"/>
    <property type="match status" value="1"/>
</dbReference>
<protein>
    <recommendedName>
        <fullName evidence="1">Polymerase beta nucleotidyltransferase domain-containing protein</fullName>
    </recommendedName>
</protein>
<dbReference type="AlphaFoldDB" id="A0A645H2X3"/>
<sequence length="113" mass="13082">MLIFGSIVSDDVDNEFNEESDVDIALLASKSIELDSILEIELFFQNLLNREIDVLDLRSESLDIFVKISILNTGKIIYTADDGMSLEVLYNETDRIYRENENFMYFRKVDVLS</sequence>
<comment type="caution">
    <text evidence="2">The sequence shown here is derived from an EMBL/GenBank/DDBJ whole genome shotgun (WGS) entry which is preliminary data.</text>
</comment>
<gene>
    <name evidence="2" type="ORF">SDC9_180861</name>
</gene>
<dbReference type="Gene3D" id="3.30.460.10">
    <property type="entry name" value="Beta Polymerase, domain 2"/>
    <property type="match status" value="1"/>
</dbReference>
<dbReference type="InterPro" id="IPR041633">
    <property type="entry name" value="Polbeta"/>
</dbReference>
<evidence type="ECO:0000313" key="2">
    <source>
        <dbReference type="EMBL" id="MPN33375.1"/>
    </source>
</evidence>
<accession>A0A645H2X3</accession>
<dbReference type="EMBL" id="VSSQ01085854">
    <property type="protein sequence ID" value="MPN33375.1"/>
    <property type="molecule type" value="Genomic_DNA"/>
</dbReference>